<protein>
    <submittedName>
        <fullName evidence="5">TB22A protein</fullName>
    </submittedName>
</protein>
<feature type="domain" description="Rab-GAP TBC" evidence="4">
    <location>
        <begin position="226"/>
        <end position="424"/>
    </location>
</feature>
<dbReference type="Gene3D" id="1.10.472.80">
    <property type="entry name" value="Ypt/Rab-GAP domain of gyp1p, domain 3"/>
    <property type="match status" value="1"/>
</dbReference>
<comment type="function">
    <text evidence="2">May act as a GTPase-activating protein for Rab family protein(s).</text>
</comment>
<proteinExistence type="predicted"/>
<evidence type="ECO:0000313" key="6">
    <source>
        <dbReference type="Proteomes" id="UP000579406"/>
    </source>
</evidence>
<dbReference type="PANTHER" id="PTHR22957">
    <property type="entry name" value="TBC1 DOMAIN FAMILY MEMBER GTPASE-ACTIVATING PROTEIN"/>
    <property type="match status" value="1"/>
</dbReference>
<dbReference type="SUPFAM" id="SSF47923">
    <property type="entry name" value="Ypt/Rab-GAP domain of gyp1p"/>
    <property type="match status" value="2"/>
</dbReference>
<comment type="caution">
    <text evidence="5">The sequence shown here is derived from an EMBL/GenBank/DDBJ whole genome shotgun (WGS) entry which is preliminary data.</text>
</comment>
<dbReference type="GO" id="GO:0005096">
    <property type="term" value="F:GTPase activator activity"/>
    <property type="evidence" value="ECO:0007669"/>
    <property type="project" value="UniProtKB-KW"/>
</dbReference>
<dbReference type="FunFam" id="1.10.8.270:FF:000004">
    <property type="entry name" value="TBC1 domain family, member 22B"/>
    <property type="match status" value="1"/>
</dbReference>
<evidence type="ECO:0000256" key="3">
    <source>
        <dbReference type="SAM" id="MobiDB-lite"/>
    </source>
</evidence>
<evidence type="ECO:0000256" key="2">
    <source>
        <dbReference type="ARBA" id="ARBA00043879"/>
    </source>
</evidence>
<organism evidence="5 6">
    <name type="scientific">Chloroceryle aenea</name>
    <name type="common">American pygmy kingfisher</name>
    <dbReference type="NCBI Taxonomy" id="176938"/>
    <lineage>
        <taxon>Eukaryota</taxon>
        <taxon>Metazoa</taxon>
        <taxon>Chordata</taxon>
        <taxon>Craniata</taxon>
        <taxon>Vertebrata</taxon>
        <taxon>Euteleostomi</taxon>
        <taxon>Archelosauria</taxon>
        <taxon>Archosauria</taxon>
        <taxon>Dinosauria</taxon>
        <taxon>Saurischia</taxon>
        <taxon>Theropoda</taxon>
        <taxon>Coelurosauria</taxon>
        <taxon>Aves</taxon>
        <taxon>Neognathae</taxon>
        <taxon>Neoaves</taxon>
        <taxon>Telluraves</taxon>
        <taxon>Coraciimorphae</taxon>
        <taxon>Coraciiformes</taxon>
        <taxon>Cerylidae</taxon>
        <taxon>Chloroceryle</taxon>
    </lineage>
</organism>
<feature type="non-terminal residue" evidence="5">
    <location>
        <position position="1"/>
    </location>
</feature>
<dbReference type="Pfam" id="PF00566">
    <property type="entry name" value="RabGAP-TBC"/>
    <property type="match status" value="1"/>
</dbReference>
<dbReference type="EMBL" id="VWZY01007621">
    <property type="protein sequence ID" value="NXI55342.1"/>
    <property type="molecule type" value="Genomic_DNA"/>
</dbReference>
<sequence>SIQHVYGAQHPPFDPLLHGTLTKPGSKPPTTPVKLKKVSTFQEFESNTSDAWDLGDDDDELLAIAAENLNTEVVMETAHKVIQNHSKLQEQHKFQEEHPQEEKQVESAELTSIACGDNRLVKSVSEGHASYFIDNSNESSSMQRSQSLPQTSIPPLLSGMADYNTLVTPALTEREASRLDKFKQLLAGPHTDLVLFWKAKRNTLFISLLVFFPQGYLPANVDRRESTLQRKRQEYFAFVEQYYDSRNDEHHQDTYRQIHIDIPRMSPEVLRLQPKVTEIFERILFIWAIRHPASGYVQGINDLVTPFFVVFICEYIEEEEVENVDVSNLPEEVLQNIEADSYWCMSKLLDGIQDNYTFAQPGIQKKVKMLEELVSRIDEQVHRHLDQHEVKYLQFAFRWMNNLLMREVPLRCTIRLWDTYQSEPEGFSHFHLYVCAAFLVRWRKEILEEKDFQELLIFLQNLPTVHWGNEEISVLLAEAYRLKFAFADAPNHYKK</sequence>
<dbReference type="GO" id="GO:0071889">
    <property type="term" value="F:14-3-3 protein binding"/>
    <property type="evidence" value="ECO:0007669"/>
    <property type="project" value="UniProtKB-ARBA"/>
</dbReference>
<dbReference type="Gene3D" id="1.10.8.270">
    <property type="entry name" value="putative rabgap domain of human tbc1 domain family member 14 like domains"/>
    <property type="match status" value="1"/>
</dbReference>
<dbReference type="InterPro" id="IPR035969">
    <property type="entry name" value="Rab-GAP_TBC_sf"/>
</dbReference>
<evidence type="ECO:0000256" key="1">
    <source>
        <dbReference type="ARBA" id="ARBA00022468"/>
    </source>
</evidence>
<keyword evidence="6" id="KW-1185">Reference proteome</keyword>
<dbReference type="PROSITE" id="PS50086">
    <property type="entry name" value="TBC_RABGAP"/>
    <property type="match status" value="1"/>
</dbReference>
<dbReference type="InterPro" id="IPR000195">
    <property type="entry name" value="Rab-GAP-TBC_dom"/>
</dbReference>
<feature type="region of interest" description="Disordered" evidence="3">
    <location>
        <begin position="1"/>
        <end position="32"/>
    </location>
</feature>
<evidence type="ECO:0000313" key="5">
    <source>
        <dbReference type="EMBL" id="NXI55342.1"/>
    </source>
</evidence>
<dbReference type="SMART" id="SM00164">
    <property type="entry name" value="TBC"/>
    <property type="match status" value="1"/>
</dbReference>
<name>A0A7K9U3P1_9AVES</name>
<dbReference type="FunFam" id="1.10.472.80:FF:000001">
    <property type="entry name" value="TBC1 domain family member 22B"/>
    <property type="match status" value="1"/>
</dbReference>
<reference evidence="5 6" key="1">
    <citation type="submission" date="2019-09" db="EMBL/GenBank/DDBJ databases">
        <title>Bird 10,000 Genomes (B10K) Project - Family phase.</title>
        <authorList>
            <person name="Zhang G."/>
        </authorList>
    </citation>
    <scope>NUCLEOTIDE SEQUENCE [LARGE SCALE GENOMIC DNA]</scope>
    <source>
        <strain evidence="5">B10K-DU-001-61</strain>
        <tissue evidence="5">Muscle</tissue>
    </source>
</reference>
<keyword evidence="1" id="KW-0343">GTPase activation</keyword>
<dbReference type="AlphaFoldDB" id="A0A7K9U3P1"/>
<feature type="non-terminal residue" evidence="5">
    <location>
        <position position="495"/>
    </location>
</feature>
<evidence type="ECO:0000259" key="4">
    <source>
        <dbReference type="PROSITE" id="PS50086"/>
    </source>
</evidence>
<dbReference type="Proteomes" id="UP000579406">
    <property type="component" value="Unassembled WGS sequence"/>
</dbReference>
<gene>
    <name evidence="5" type="primary">Tbc1d22a</name>
    <name evidence="5" type="ORF">CHLAEN_R03697</name>
</gene>
<dbReference type="PANTHER" id="PTHR22957:SF255">
    <property type="entry name" value="TBC1 DOMAIN FAMILY MEMBER 22A"/>
    <property type="match status" value="1"/>
</dbReference>
<dbReference type="OrthoDB" id="26371at2759"/>
<accession>A0A7K9U3P1</accession>